<dbReference type="Proteomes" id="UP000251186">
    <property type="component" value="Unassembled WGS sequence"/>
</dbReference>
<dbReference type="AlphaFoldDB" id="A0A2X1BF54"/>
<dbReference type="InterPro" id="IPR024524">
    <property type="entry name" value="DUF3800"/>
</dbReference>
<gene>
    <name evidence="1" type="ORF">NCTC11166_02412</name>
</gene>
<dbReference type="Pfam" id="PF12686">
    <property type="entry name" value="DUF3800"/>
    <property type="match status" value="1"/>
</dbReference>
<dbReference type="EMBL" id="UAQP01000014">
    <property type="protein sequence ID" value="SPU55018.1"/>
    <property type="molecule type" value="Genomic_DNA"/>
</dbReference>
<evidence type="ECO:0000313" key="1">
    <source>
        <dbReference type="EMBL" id="SPU55018.1"/>
    </source>
</evidence>
<reference evidence="1 2" key="1">
    <citation type="submission" date="2018-06" db="EMBL/GenBank/DDBJ databases">
        <authorList>
            <consortium name="Pathogen Informatics"/>
            <person name="Doyle S."/>
        </authorList>
    </citation>
    <scope>NUCLEOTIDE SEQUENCE [LARGE SCALE GENOMIC DNA]</scope>
    <source>
        <strain evidence="1 2">NCTC11166</strain>
    </source>
</reference>
<name>A0A2X1BF54_BREVE</name>
<organism evidence="1 2">
    <name type="scientific">Brevundimonas vesicularis</name>
    <name type="common">Pseudomonas vesicularis</name>
    <dbReference type="NCBI Taxonomy" id="41276"/>
    <lineage>
        <taxon>Bacteria</taxon>
        <taxon>Pseudomonadati</taxon>
        <taxon>Pseudomonadota</taxon>
        <taxon>Alphaproteobacteria</taxon>
        <taxon>Caulobacterales</taxon>
        <taxon>Caulobacteraceae</taxon>
        <taxon>Brevundimonas</taxon>
    </lineage>
</organism>
<evidence type="ECO:0000313" key="2">
    <source>
        <dbReference type="Proteomes" id="UP000251186"/>
    </source>
</evidence>
<protein>
    <submittedName>
        <fullName evidence="1">Protein of uncharacterized function (DUF3800)</fullName>
    </submittedName>
</protein>
<dbReference type="RefSeq" id="WP_112863082.1">
    <property type="nucleotide sequence ID" value="NZ_UAQP01000014.1"/>
</dbReference>
<sequence>MNTTASSDADQLPLFAGVDNVGGEAASEKPKFSDYIVYVDESGDHSMVAIDDAYPVFVLSLCIFQKAYYGRAVVPSLEAFKFAQFGHDIVILHERDIRKETGQFRFSNAAGKNRFIRALSQIIEASKFVLVACVIDKRRMVDTGETASNPYHVALKFCLEQLRDFLSEKGQLDGTTHVVVECRGKKEDTELELEFRRICDGANRFAALLPLSIVFADKKANSSGLQLADLVARPIGLSVVRRGQANRAFDLLKKKFFCRGGRANVGKDYEGVGYLIYPEA</sequence>
<accession>A0A2X1BF54</accession>
<proteinExistence type="predicted"/>